<dbReference type="SUPFAM" id="SSF53720">
    <property type="entry name" value="ALDH-like"/>
    <property type="match status" value="1"/>
</dbReference>
<reference evidence="6" key="1">
    <citation type="journal article" date="2019" name="Int. J. Syst. Evol. Microbiol.">
        <title>The Global Catalogue of Microorganisms (GCM) 10K type strain sequencing project: providing services to taxonomists for standard genome sequencing and annotation.</title>
        <authorList>
            <consortium name="The Broad Institute Genomics Platform"/>
            <consortium name="The Broad Institute Genome Sequencing Center for Infectious Disease"/>
            <person name="Wu L."/>
            <person name="Ma J."/>
        </authorList>
    </citation>
    <scope>NUCLEOTIDE SEQUENCE [LARGE SCALE GENOMIC DNA]</scope>
    <source>
        <strain evidence="6">KCTC 62164</strain>
    </source>
</reference>
<evidence type="ECO:0000313" key="6">
    <source>
        <dbReference type="Proteomes" id="UP001595444"/>
    </source>
</evidence>
<dbReference type="PANTHER" id="PTHR11699">
    <property type="entry name" value="ALDEHYDE DEHYDROGENASE-RELATED"/>
    <property type="match status" value="1"/>
</dbReference>
<organism evidence="5 6">
    <name type="scientific">Kordiimonas pumila</name>
    <dbReference type="NCBI Taxonomy" id="2161677"/>
    <lineage>
        <taxon>Bacteria</taxon>
        <taxon>Pseudomonadati</taxon>
        <taxon>Pseudomonadota</taxon>
        <taxon>Alphaproteobacteria</taxon>
        <taxon>Kordiimonadales</taxon>
        <taxon>Kordiimonadaceae</taxon>
        <taxon>Kordiimonas</taxon>
    </lineage>
</organism>
<name>A0ABV7D5V5_9PROT</name>
<comment type="similarity">
    <text evidence="3">Belongs to the aldehyde dehydrogenase family.</text>
</comment>
<protein>
    <submittedName>
        <fullName evidence="5">Aldehyde dehydrogenase family protein</fullName>
    </submittedName>
</protein>
<sequence length="506" mass="53873">MHNNVISDIKDQRTLTSAATQSFLSKPLKMLIGGAWEDSVSGDCLDVVDPASGISLNAVPKGNAADIDRAVLSARKAFEGAWKQTLPVHREKLLLKLADLLEQKADEFAELETLDAGKLLTMSRYGDVEIAINSIRYMAGWATKIEGTTISPSFPYVPGVRFSASTRREPIGVVGQIIPWNFPLVMAVWKIAPALAAGCTVVLKPAEDTPLSALRLGELIMEAGFPEGVVNIVTGGGDVGAALVEHPDVDKIAFTGSTEVGQEIQRRAAKTMKRLSLELGGKSPVIILKDADIASAVRGAAEAVFFNNGQVCTAGSRLFVERPIYDAVLEGLAEVADGFKLGSGFNADTQMGPLISAKQQERVNRYIELGKSEGGRLIAGGNAVEGNGFFVRPTVFADTQSNMAIRREEIFGPVLSASAFDDVSEAIDQANATPYGLGASVWTNNLSLCNQITPAIKAGTVWINCHNLLDPAVPFGGYKMSGYGKELGRSPVDLYTESKSITTALV</sequence>
<dbReference type="Gene3D" id="3.40.605.10">
    <property type="entry name" value="Aldehyde Dehydrogenase, Chain A, domain 1"/>
    <property type="match status" value="1"/>
</dbReference>
<evidence type="ECO:0000313" key="5">
    <source>
        <dbReference type="EMBL" id="MFC3052408.1"/>
    </source>
</evidence>
<dbReference type="InterPro" id="IPR029510">
    <property type="entry name" value="Ald_DH_CS_GLU"/>
</dbReference>
<dbReference type="Pfam" id="PF00171">
    <property type="entry name" value="Aldedh"/>
    <property type="match status" value="1"/>
</dbReference>
<dbReference type="PROSITE" id="PS00070">
    <property type="entry name" value="ALDEHYDE_DEHYDR_CYS"/>
    <property type="match status" value="1"/>
</dbReference>
<dbReference type="Gene3D" id="3.40.309.10">
    <property type="entry name" value="Aldehyde Dehydrogenase, Chain A, domain 2"/>
    <property type="match status" value="1"/>
</dbReference>
<dbReference type="RefSeq" id="WP_194213926.1">
    <property type="nucleotide sequence ID" value="NZ_CP061205.1"/>
</dbReference>
<dbReference type="InterPro" id="IPR016161">
    <property type="entry name" value="Ald_DH/histidinol_DH"/>
</dbReference>
<evidence type="ECO:0000256" key="1">
    <source>
        <dbReference type="ARBA" id="ARBA00023002"/>
    </source>
</evidence>
<dbReference type="InterPro" id="IPR016162">
    <property type="entry name" value="Ald_DH_N"/>
</dbReference>
<dbReference type="InterPro" id="IPR015590">
    <property type="entry name" value="Aldehyde_DH_dom"/>
</dbReference>
<evidence type="ECO:0000259" key="4">
    <source>
        <dbReference type="Pfam" id="PF00171"/>
    </source>
</evidence>
<keyword evidence="6" id="KW-1185">Reference proteome</keyword>
<feature type="domain" description="Aldehyde dehydrogenase" evidence="4">
    <location>
        <begin position="36"/>
        <end position="501"/>
    </location>
</feature>
<gene>
    <name evidence="5" type="ORF">ACFOKA_10900</name>
</gene>
<comment type="caution">
    <text evidence="5">The sequence shown here is derived from an EMBL/GenBank/DDBJ whole genome shotgun (WGS) entry which is preliminary data.</text>
</comment>
<feature type="active site" evidence="2">
    <location>
        <position position="278"/>
    </location>
</feature>
<dbReference type="EMBL" id="JBHRSL010000010">
    <property type="protein sequence ID" value="MFC3052408.1"/>
    <property type="molecule type" value="Genomic_DNA"/>
</dbReference>
<proteinExistence type="inferred from homology"/>
<keyword evidence="1 3" id="KW-0560">Oxidoreductase</keyword>
<evidence type="ECO:0000256" key="2">
    <source>
        <dbReference type="PROSITE-ProRule" id="PRU10007"/>
    </source>
</evidence>
<dbReference type="PROSITE" id="PS00687">
    <property type="entry name" value="ALDEHYDE_DEHYDR_GLU"/>
    <property type="match status" value="1"/>
</dbReference>
<dbReference type="InterPro" id="IPR016163">
    <property type="entry name" value="Ald_DH_C"/>
</dbReference>
<evidence type="ECO:0000256" key="3">
    <source>
        <dbReference type="RuleBase" id="RU003345"/>
    </source>
</evidence>
<dbReference type="InterPro" id="IPR016160">
    <property type="entry name" value="Ald_DH_CS_CYS"/>
</dbReference>
<accession>A0ABV7D5V5</accession>
<dbReference type="Proteomes" id="UP001595444">
    <property type="component" value="Unassembled WGS sequence"/>
</dbReference>